<comment type="caution">
    <text evidence="2">The sequence shown here is derived from an EMBL/GenBank/DDBJ whole genome shotgun (WGS) entry which is preliminary data.</text>
</comment>
<sequence>MNLHQSSQYGRFREESLDAVATITGHRRSRRVKAGERDEYCYTDEELTLWFWIHVVGYEFDEIWSTIYNAKRREIARLEIARLTGQVLTADDGQDEEVADDDDGDADDDDDDDIDNASSNDAGIRTCSATLKQVLRPELRDDPEAFSRIVELLEQKQELCTDLADQIYCLVHKGTLLIASGAMWKESSEPFDIGSLLPTGFQLTEESRNVNISPLPIGLQQEIEEAVRDGSASEMVNVFSQNHLNKLVTHFSKVKDREDNGDEVLGAATATSSNSTDASKLKVEEMDDGSPSFWTRLSRKILLVSDDRQPMPSRSGLSKIAESHVRQCSTEVSTLWDGSIYAKSLDYLLRFLLRAWLAPNREAATKQRKAQYAADKNALEQARLTRIGGRLTPSHWRHSMRRLCDELADCNARAGRSNTDAVSLKSRESAIRRRQ</sequence>
<evidence type="ECO:0000313" key="3">
    <source>
        <dbReference type="Proteomes" id="UP000807716"/>
    </source>
</evidence>
<dbReference type="Proteomes" id="UP000807716">
    <property type="component" value="Unassembled WGS sequence"/>
</dbReference>
<feature type="compositionally biased region" description="Acidic residues" evidence="1">
    <location>
        <begin position="92"/>
        <end position="115"/>
    </location>
</feature>
<name>A0A9P6PM36_9FUNG</name>
<feature type="non-terminal residue" evidence="2">
    <location>
        <position position="1"/>
    </location>
</feature>
<keyword evidence="3" id="KW-1185">Reference proteome</keyword>
<accession>A0A9P6PM36</accession>
<feature type="region of interest" description="Disordered" evidence="1">
    <location>
        <begin position="91"/>
        <end position="122"/>
    </location>
</feature>
<evidence type="ECO:0000256" key="1">
    <source>
        <dbReference type="SAM" id="MobiDB-lite"/>
    </source>
</evidence>
<protein>
    <submittedName>
        <fullName evidence="2">Uncharacterized protein</fullName>
    </submittedName>
</protein>
<dbReference type="AlphaFoldDB" id="A0A9P6PM36"/>
<organism evidence="2 3">
    <name type="scientific">Actinomortierella ambigua</name>
    <dbReference type="NCBI Taxonomy" id="1343610"/>
    <lineage>
        <taxon>Eukaryota</taxon>
        <taxon>Fungi</taxon>
        <taxon>Fungi incertae sedis</taxon>
        <taxon>Mucoromycota</taxon>
        <taxon>Mortierellomycotina</taxon>
        <taxon>Mortierellomycetes</taxon>
        <taxon>Mortierellales</taxon>
        <taxon>Mortierellaceae</taxon>
        <taxon>Actinomortierella</taxon>
    </lineage>
</organism>
<gene>
    <name evidence="2" type="ORF">DFQ27_001381</name>
</gene>
<proteinExistence type="predicted"/>
<dbReference type="EMBL" id="JAAAJB010001457">
    <property type="protein sequence ID" value="KAG0247939.1"/>
    <property type="molecule type" value="Genomic_DNA"/>
</dbReference>
<reference evidence="2" key="1">
    <citation type="journal article" date="2020" name="Fungal Divers.">
        <title>Resolving the Mortierellaceae phylogeny through synthesis of multi-gene phylogenetics and phylogenomics.</title>
        <authorList>
            <person name="Vandepol N."/>
            <person name="Liber J."/>
            <person name="Desiro A."/>
            <person name="Na H."/>
            <person name="Kennedy M."/>
            <person name="Barry K."/>
            <person name="Grigoriev I.V."/>
            <person name="Miller A.N."/>
            <person name="O'Donnell K."/>
            <person name="Stajich J.E."/>
            <person name="Bonito G."/>
        </authorList>
    </citation>
    <scope>NUCLEOTIDE SEQUENCE</scope>
    <source>
        <strain evidence="2">BC1065</strain>
    </source>
</reference>
<evidence type="ECO:0000313" key="2">
    <source>
        <dbReference type="EMBL" id="KAG0247939.1"/>
    </source>
</evidence>
<dbReference type="OrthoDB" id="2447097at2759"/>